<keyword evidence="3 7" id="KW-0378">Hydrolase</keyword>
<feature type="domain" description="Exonuclease VII large subunit C-terminal" evidence="5">
    <location>
        <begin position="133"/>
        <end position="411"/>
    </location>
</feature>
<dbReference type="InterPro" id="IPR020579">
    <property type="entry name" value="Exonuc_VII_lsu_C"/>
</dbReference>
<evidence type="ECO:0000256" key="4">
    <source>
        <dbReference type="ARBA" id="ARBA00022839"/>
    </source>
</evidence>
<dbReference type="EMBL" id="UOGG01000107">
    <property type="protein sequence ID" value="VAX30351.1"/>
    <property type="molecule type" value="Genomic_DNA"/>
</dbReference>
<dbReference type="CDD" id="cd04489">
    <property type="entry name" value="ExoVII_LU_OBF"/>
    <property type="match status" value="1"/>
</dbReference>
<accession>A0A3B1CV29</accession>
<name>A0A3B1CV29_9ZZZZ</name>
<proteinExistence type="inferred from homology"/>
<dbReference type="HAMAP" id="MF_00378">
    <property type="entry name" value="Exonuc_7_L"/>
    <property type="match status" value="1"/>
</dbReference>
<dbReference type="InterPro" id="IPR012340">
    <property type="entry name" value="NA-bd_OB-fold"/>
</dbReference>
<dbReference type="Gene3D" id="2.40.50.140">
    <property type="entry name" value="Nucleic acid-binding proteins"/>
    <property type="match status" value="1"/>
</dbReference>
<protein>
    <submittedName>
        <fullName evidence="7">Exodeoxyribonuclease VII large subunit</fullName>
        <ecNumber evidence="7">3.1.11.6</ecNumber>
    </submittedName>
</protein>
<keyword evidence="4" id="KW-0269">Exonuclease</keyword>
<dbReference type="AlphaFoldDB" id="A0A3B1CV29"/>
<evidence type="ECO:0000256" key="2">
    <source>
        <dbReference type="ARBA" id="ARBA00022722"/>
    </source>
</evidence>
<dbReference type="EC" id="3.1.11.6" evidence="7"/>
<dbReference type="InterPro" id="IPR003753">
    <property type="entry name" value="Exonuc_VII_L"/>
</dbReference>
<evidence type="ECO:0000259" key="5">
    <source>
        <dbReference type="Pfam" id="PF02601"/>
    </source>
</evidence>
<dbReference type="GO" id="GO:0009318">
    <property type="term" value="C:exodeoxyribonuclease VII complex"/>
    <property type="evidence" value="ECO:0007669"/>
    <property type="project" value="InterPro"/>
</dbReference>
<dbReference type="InterPro" id="IPR025824">
    <property type="entry name" value="OB-fold_nuc-bd_dom"/>
</dbReference>
<evidence type="ECO:0000256" key="1">
    <source>
        <dbReference type="ARBA" id="ARBA00022490"/>
    </source>
</evidence>
<feature type="domain" description="OB-fold nucleic acid binding" evidence="6">
    <location>
        <begin position="17"/>
        <end position="109"/>
    </location>
</feature>
<dbReference type="NCBIfam" id="TIGR00237">
    <property type="entry name" value="xseA"/>
    <property type="match status" value="1"/>
</dbReference>
<evidence type="ECO:0000313" key="7">
    <source>
        <dbReference type="EMBL" id="VAX30351.1"/>
    </source>
</evidence>
<evidence type="ECO:0000259" key="6">
    <source>
        <dbReference type="Pfam" id="PF13742"/>
    </source>
</evidence>
<dbReference type="Pfam" id="PF02601">
    <property type="entry name" value="Exonuc_VII_L"/>
    <property type="match status" value="1"/>
</dbReference>
<keyword evidence="1" id="KW-0963">Cytoplasm</keyword>
<organism evidence="7">
    <name type="scientific">hydrothermal vent metagenome</name>
    <dbReference type="NCBI Taxonomy" id="652676"/>
    <lineage>
        <taxon>unclassified sequences</taxon>
        <taxon>metagenomes</taxon>
        <taxon>ecological metagenomes</taxon>
    </lineage>
</organism>
<keyword evidence="2" id="KW-0540">Nuclease</keyword>
<evidence type="ECO:0000256" key="3">
    <source>
        <dbReference type="ARBA" id="ARBA00022801"/>
    </source>
</evidence>
<dbReference type="PANTHER" id="PTHR30008">
    <property type="entry name" value="EXODEOXYRIBONUCLEASE 7 LARGE SUBUNIT"/>
    <property type="match status" value="1"/>
</dbReference>
<sequence length="498" mass="55930">MNESFDFSEEDSQPHVYSVSELTRTVRGVLETEFDSVWVEGEISNLRIPMSKHAYFVLKDEKAQIRCVMFRGSRSKMKYQPEDGDLVHLFGRFTVYDARGEYQIIVENLEPVGLGALQKAFEQLKEKLAKEGLFSDERKKPLPEFPWKVGVITSATGAAVRDILNIIRRRNPKVSVLIHPVKVQGEGSAQEIATAIKTMNRVAGVDVLIVGRGGGSIEDLWAFNEEVVARAIAQSKIPVVSAVGHEIDFTIADFVADLRAPTPSAAAELTVPVLDDIVGRLAFLTRQSLVLTRRPIQDFKTHLSRLVGRRFFRDPESILAPVLQRVDDLNLRLTRSLSQGVALQKQRLVNRAGQLFQASPKKAIKLQEERLVNLNQRLLRSLSQGIVLQAQRLQGRVKRIVQASPKKNIRRVEEKRAAFNHRLIEKIRSLTQLENNRFKGIANSLNALSPLTILDRGYSICTLDGRALKRNDEAKPGDTVEVRLAKGRLDCVVDKILN</sequence>
<reference evidence="7" key="1">
    <citation type="submission" date="2018-06" db="EMBL/GenBank/DDBJ databases">
        <authorList>
            <person name="Zhirakovskaya E."/>
        </authorList>
    </citation>
    <scope>NUCLEOTIDE SEQUENCE</scope>
</reference>
<dbReference type="GO" id="GO:0006308">
    <property type="term" value="P:DNA catabolic process"/>
    <property type="evidence" value="ECO:0007669"/>
    <property type="project" value="InterPro"/>
</dbReference>
<gene>
    <name evidence="7" type="ORF">MNBD_NITROSPINAE05-1175</name>
</gene>
<dbReference type="GO" id="GO:0003676">
    <property type="term" value="F:nucleic acid binding"/>
    <property type="evidence" value="ECO:0007669"/>
    <property type="project" value="InterPro"/>
</dbReference>
<dbReference type="GO" id="GO:0008855">
    <property type="term" value="F:exodeoxyribonuclease VII activity"/>
    <property type="evidence" value="ECO:0007669"/>
    <property type="project" value="UniProtKB-EC"/>
</dbReference>
<dbReference type="PANTHER" id="PTHR30008:SF0">
    <property type="entry name" value="EXODEOXYRIBONUCLEASE 7 LARGE SUBUNIT"/>
    <property type="match status" value="1"/>
</dbReference>
<dbReference type="Pfam" id="PF13742">
    <property type="entry name" value="tRNA_anti_2"/>
    <property type="match status" value="1"/>
</dbReference>